<dbReference type="RefSeq" id="WP_377509184.1">
    <property type="nucleotide sequence ID" value="NZ_JBHSQS010000005.1"/>
</dbReference>
<dbReference type="InterPro" id="IPR045390">
    <property type="entry name" value="ABC-3C_MC3"/>
</dbReference>
<comment type="caution">
    <text evidence="2">The sequence shown here is derived from an EMBL/GenBank/DDBJ whole genome shotgun (WGS) entry which is preliminary data.</text>
</comment>
<evidence type="ECO:0000313" key="2">
    <source>
        <dbReference type="EMBL" id="MFC5923806.1"/>
    </source>
</evidence>
<feature type="region of interest" description="Disordered" evidence="1">
    <location>
        <begin position="1"/>
        <end position="35"/>
    </location>
</feature>
<keyword evidence="3" id="KW-1185">Reference proteome</keyword>
<dbReference type="Pfam" id="PF20131">
    <property type="entry name" value="MC3"/>
    <property type="match status" value="1"/>
</dbReference>
<accession>A0ABW1H543</accession>
<evidence type="ECO:0000313" key="3">
    <source>
        <dbReference type="Proteomes" id="UP001596226"/>
    </source>
</evidence>
<protein>
    <submittedName>
        <fullName evidence="2">Three component ABC system middle component</fullName>
    </submittedName>
</protein>
<reference evidence="3" key="1">
    <citation type="journal article" date="2019" name="Int. J. Syst. Evol. Microbiol.">
        <title>The Global Catalogue of Microorganisms (GCM) 10K type strain sequencing project: providing services to taxonomists for standard genome sequencing and annotation.</title>
        <authorList>
            <consortium name="The Broad Institute Genomics Platform"/>
            <consortium name="The Broad Institute Genome Sequencing Center for Infectious Disease"/>
            <person name="Wu L."/>
            <person name="Ma J."/>
        </authorList>
    </citation>
    <scope>NUCLEOTIDE SEQUENCE [LARGE SCALE GENOMIC DNA]</scope>
    <source>
        <strain evidence="3">CGMCC 4.7144</strain>
    </source>
</reference>
<dbReference type="Proteomes" id="UP001596226">
    <property type="component" value="Unassembled WGS sequence"/>
</dbReference>
<gene>
    <name evidence="2" type="ORF">ACFQGL_10680</name>
</gene>
<sequence>MPAGSAGTPTSRAVSRGCCRSPHERAHHRLHAERRPGGSVTAWIDRPPITAAMLNPALIASILATAADGYRKESDRAMPWPMAFIIVPLVLHRGTRQALPTSVRTHLATWTSRNPVLRAGFPPRAQGLVEPVREGVRFGLTHGALTLEGNALRGRTRRPKGFQMPDELADILRRASFVGRWLAKIDNTATVFAVLGVTP</sequence>
<name>A0ABW1H543_9ACTN</name>
<dbReference type="EMBL" id="JBHSQS010000005">
    <property type="protein sequence ID" value="MFC5923806.1"/>
    <property type="molecule type" value="Genomic_DNA"/>
</dbReference>
<proteinExistence type="predicted"/>
<evidence type="ECO:0000256" key="1">
    <source>
        <dbReference type="SAM" id="MobiDB-lite"/>
    </source>
</evidence>
<organism evidence="2 3">
    <name type="scientific">Micromonospora vulcania</name>
    <dbReference type="NCBI Taxonomy" id="1441873"/>
    <lineage>
        <taxon>Bacteria</taxon>
        <taxon>Bacillati</taxon>
        <taxon>Actinomycetota</taxon>
        <taxon>Actinomycetes</taxon>
        <taxon>Micromonosporales</taxon>
        <taxon>Micromonosporaceae</taxon>
        <taxon>Micromonospora</taxon>
    </lineage>
</organism>